<dbReference type="Proteomes" id="UP001234178">
    <property type="component" value="Unassembled WGS sequence"/>
</dbReference>
<dbReference type="EMBL" id="JAOYFB010000001">
    <property type="protein sequence ID" value="KAK4004847.1"/>
    <property type="molecule type" value="Genomic_DNA"/>
</dbReference>
<gene>
    <name evidence="1" type="ORF">OUZ56_006569</name>
</gene>
<evidence type="ECO:0000313" key="1">
    <source>
        <dbReference type="EMBL" id="KAK4004847.1"/>
    </source>
</evidence>
<organism evidence="1 2">
    <name type="scientific">Daphnia magna</name>
    <dbReference type="NCBI Taxonomy" id="35525"/>
    <lineage>
        <taxon>Eukaryota</taxon>
        <taxon>Metazoa</taxon>
        <taxon>Ecdysozoa</taxon>
        <taxon>Arthropoda</taxon>
        <taxon>Crustacea</taxon>
        <taxon>Branchiopoda</taxon>
        <taxon>Diplostraca</taxon>
        <taxon>Cladocera</taxon>
        <taxon>Anomopoda</taxon>
        <taxon>Daphniidae</taxon>
        <taxon>Daphnia</taxon>
    </lineage>
</organism>
<sequence length="98" mass="11027">MIGDRPVDTREHEDLDQTAEGTYSVYHVYTNLSYRQGKNVGIVTIGYGPRVNDLSRRVHSTCYAQCGCNVVVNVDTNVHSRLVGVYIARNLYHQNLAV</sequence>
<protein>
    <submittedName>
        <fullName evidence="1">Uncharacterized protein</fullName>
    </submittedName>
</protein>
<evidence type="ECO:0000313" key="2">
    <source>
        <dbReference type="Proteomes" id="UP001234178"/>
    </source>
</evidence>
<name>A0ABQ9YW24_9CRUS</name>
<reference evidence="1 2" key="1">
    <citation type="journal article" date="2023" name="Nucleic Acids Res.">
        <title>The hologenome of Daphnia magna reveals possible DNA methylation and microbiome-mediated evolution of the host genome.</title>
        <authorList>
            <person name="Chaturvedi A."/>
            <person name="Li X."/>
            <person name="Dhandapani V."/>
            <person name="Marshall H."/>
            <person name="Kissane S."/>
            <person name="Cuenca-Cambronero M."/>
            <person name="Asole G."/>
            <person name="Calvet F."/>
            <person name="Ruiz-Romero M."/>
            <person name="Marangio P."/>
            <person name="Guigo R."/>
            <person name="Rago D."/>
            <person name="Mirbahai L."/>
            <person name="Eastwood N."/>
            <person name="Colbourne J.K."/>
            <person name="Zhou J."/>
            <person name="Mallon E."/>
            <person name="Orsini L."/>
        </authorList>
    </citation>
    <scope>NUCLEOTIDE SEQUENCE [LARGE SCALE GENOMIC DNA]</scope>
    <source>
        <strain evidence="1">LRV0_1</strain>
    </source>
</reference>
<accession>A0ABQ9YW24</accession>
<keyword evidence="2" id="KW-1185">Reference proteome</keyword>
<proteinExistence type="predicted"/>
<comment type="caution">
    <text evidence="1">The sequence shown here is derived from an EMBL/GenBank/DDBJ whole genome shotgun (WGS) entry which is preliminary data.</text>
</comment>